<organism evidence="7 8">
    <name type="scientific">Pacificispira spongiicola</name>
    <dbReference type="NCBI Taxonomy" id="2729598"/>
    <lineage>
        <taxon>Bacteria</taxon>
        <taxon>Pseudomonadati</taxon>
        <taxon>Pseudomonadota</taxon>
        <taxon>Alphaproteobacteria</taxon>
        <taxon>Rhodospirillales</taxon>
        <taxon>Rhodospirillaceae</taxon>
        <taxon>Pacificispira</taxon>
    </lineage>
</organism>
<evidence type="ECO:0000256" key="4">
    <source>
        <dbReference type="ARBA" id="ARBA00022989"/>
    </source>
</evidence>
<keyword evidence="4 6" id="KW-1133">Transmembrane helix</keyword>
<dbReference type="RefSeq" id="WP_169626191.1">
    <property type="nucleotide sequence ID" value="NZ_JABBNT010000004.1"/>
</dbReference>
<protein>
    <submittedName>
        <fullName evidence="7">LysE family translocator</fullName>
    </submittedName>
</protein>
<keyword evidence="5 6" id="KW-0472">Membrane</keyword>
<comment type="caution">
    <text evidence="7">The sequence shown here is derived from an EMBL/GenBank/DDBJ whole genome shotgun (WGS) entry which is preliminary data.</text>
</comment>
<dbReference type="GO" id="GO:0015171">
    <property type="term" value="F:amino acid transmembrane transporter activity"/>
    <property type="evidence" value="ECO:0007669"/>
    <property type="project" value="TreeGrafter"/>
</dbReference>
<evidence type="ECO:0000256" key="3">
    <source>
        <dbReference type="ARBA" id="ARBA00022692"/>
    </source>
</evidence>
<feature type="transmembrane region" description="Helical" evidence="6">
    <location>
        <begin position="189"/>
        <end position="207"/>
    </location>
</feature>
<keyword evidence="8" id="KW-1185">Reference proteome</keyword>
<dbReference type="AlphaFoldDB" id="A0A7Y0E3J5"/>
<feature type="transmembrane region" description="Helical" evidence="6">
    <location>
        <begin position="113"/>
        <end position="135"/>
    </location>
</feature>
<feature type="transmembrane region" description="Helical" evidence="6">
    <location>
        <begin position="6"/>
        <end position="29"/>
    </location>
</feature>
<sequence>MPGWETLLPFFAATLVFAILPGPALLYTAAQTLAHGRRGGFMAALGIHLGGFAHVGGAALGLAALFSLVPLLYSVLKIGGALYLIYIGFGILRSRFDPSVPQPEMRRRSESRAFLQSMVVEILNPKTALFFVAFLPQFASPEAALPIWGQMLILGLIVNLAFSLADVVAVLLTGAVLSAVSKGQRTIRLIRWAGGSILIGLGAHLAFSER</sequence>
<feature type="transmembrane region" description="Helical" evidence="6">
    <location>
        <begin position="41"/>
        <end position="65"/>
    </location>
</feature>
<feature type="transmembrane region" description="Helical" evidence="6">
    <location>
        <begin position="147"/>
        <end position="177"/>
    </location>
</feature>
<evidence type="ECO:0000256" key="6">
    <source>
        <dbReference type="SAM" id="Phobius"/>
    </source>
</evidence>
<proteinExistence type="predicted"/>
<gene>
    <name evidence="7" type="ORF">HH303_15045</name>
</gene>
<dbReference type="PIRSF" id="PIRSF006324">
    <property type="entry name" value="LeuE"/>
    <property type="match status" value="1"/>
</dbReference>
<evidence type="ECO:0000313" key="7">
    <source>
        <dbReference type="EMBL" id="NMM45811.1"/>
    </source>
</evidence>
<evidence type="ECO:0000313" key="8">
    <source>
        <dbReference type="Proteomes" id="UP000539372"/>
    </source>
</evidence>
<dbReference type="PANTHER" id="PTHR30086:SF20">
    <property type="entry name" value="ARGININE EXPORTER PROTEIN ARGO-RELATED"/>
    <property type="match status" value="1"/>
</dbReference>
<dbReference type="PANTHER" id="PTHR30086">
    <property type="entry name" value="ARGININE EXPORTER PROTEIN ARGO"/>
    <property type="match status" value="1"/>
</dbReference>
<dbReference type="EMBL" id="JABBNT010000004">
    <property type="protein sequence ID" value="NMM45811.1"/>
    <property type="molecule type" value="Genomic_DNA"/>
</dbReference>
<accession>A0A7Y0E3J5</accession>
<dbReference type="InterPro" id="IPR001123">
    <property type="entry name" value="LeuE-type"/>
</dbReference>
<feature type="transmembrane region" description="Helical" evidence="6">
    <location>
        <begin position="71"/>
        <end position="92"/>
    </location>
</feature>
<dbReference type="GO" id="GO:0005886">
    <property type="term" value="C:plasma membrane"/>
    <property type="evidence" value="ECO:0007669"/>
    <property type="project" value="UniProtKB-SubCell"/>
</dbReference>
<keyword evidence="2" id="KW-1003">Cell membrane</keyword>
<dbReference type="Pfam" id="PF01810">
    <property type="entry name" value="LysE"/>
    <property type="match status" value="1"/>
</dbReference>
<reference evidence="7 8" key="1">
    <citation type="submission" date="2020-04" db="EMBL/GenBank/DDBJ databases">
        <title>Rhodospirillaceae bacterium KN72 isolated from deep sea.</title>
        <authorList>
            <person name="Zhang D.-C."/>
        </authorList>
    </citation>
    <scope>NUCLEOTIDE SEQUENCE [LARGE SCALE GENOMIC DNA]</scope>
    <source>
        <strain evidence="7 8">KN72</strain>
    </source>
</reference>
<evidence type="ECO:0000256" key="2">
    <source>
        <dbReference type="ARBA" id="ARBA00022475"/>
    </source>
</evidence>
<keyword evidence="3 6" id="KW-0812">Transmembrane</keyword>
<name>A0A7Y0E3J5_9PROT</name>
<evidence type="ECO:0000256" key="5">
    <source>
        <dbReference type="ARBA" id="ARBA00023136"/>
    </source>
</evidence>
<dbReference type="Proteomes" id="UP000539372">
    <property type="component" value="Unassembled WGS sequence"/>
</dbReference>
<evidence type="ECO:0000256" key="1">
    <source>
        <dbReference type="ARBA" id="ARBA00004651"/>
    </source>
</evidence>
<comment type="subcellular location">
    <subcellularLocation>
        <location evidence="1">Cell membrane</location>
        <topology evidence="1">Multi-pass membrane protein</topology>
    </subcellularLocation>
</comment>